<feature type="domain" description="NACHT-NTPase and P-loop NTPases N-terminal" evidence="1">
    <location>
        <begin position="28"/>
        <end position="113"/>
    </location>
</feature>
<dbReference type="EMBL" id="JAVRRG010000328">
    <property type="protein sequence ID" value="KAK5072319.1"/>
    <property type="molecule type" value="Genomic_DNA"/>
</dbReference>
<dbReference type="Proteomes" id="UP001345013">
    <property type="component" value="Unassembled WGS sequence"/>
</dbReference>
<evidence type="ECO:0000259" key="1">
    <source>
        <dbReference type="Pfam" id="PF17107"/>
    </source>
</evidence>
<dbReference type="Pfam" id="PF17107">
    <property type="entry name" value="SesA"/>
    <property type="match status" value="1"/>
</dbReference>
<proteinExistence type="predicted"/>
<name>A0ABR0JUB8_9EURO</name>
<accession>A0ABR0JUB8</accession>
<evidence type="ECO:0000313" key="2">
    <source>
        <dbReference type="EMBL" id="KAK5072319.1"/>
    </source>
</evidence>
<keyword evidence="3" id="KW-1185">Reference proteome</keyword>
<comment type="caution">
    <text evidence="2">The sequence shown here is derived from an EMBL/GenBank/DDBJ whole genome shotgun (WGS) entry which is preliminary data.</text>
</comment>
<dbReference type="InterPro" id="IPR031352">
    <property type="entry name" value="SesA"/>
</dbReference>
<reference evidence="2 3" key="1">
    <citation type="submission" date="2023-08" db="EMBL/GenBank/DDBJ databases">
        <title>Black Yeasts Isolated from many extreme environments.</title>
        <authorList>
            <person name="Coleine C."/>
            <person name="Stajich J.E."/>
            <person name="Selbmann L."/>
        </authorList>
    </citation>
    <scope>NUCLEOTIDE SEQUENCE [LARGE SCALE GENOMIC DNA]</scope>
    <source>
        <strain evidence="2 3">CCFEE 5885</strain>
    </source>
</reference>
<gene>
    <name evidence="2" type="ORF">LTR24_010445</name>
</gene>
<organism evidence="2 3">
    <name type="scientific">Lithohypha guttulata</name>
    <dbReference type="NCBI Taxonomy" id="1690604"/>
    <lineage>
        <taxon>Eukaryota</taxon>
        <taxon>Fungi</taxon>
        <taxon>Dikarya</taxon>
        <taxon>Ascomycota</taxon>
        <taxon>Pezizomycotina</taxon>
        <taxon>Eurotiomycetes</taxon>
        <taxon>Chaetothyriomycetidae</taxon>
        <taxon>Chaetothyriales</taxon>
        <taxon>Trichomeriaceae</taxon>
        <taxon>Lithohypha</taxon>
    </lineage>
</organism>
<protein>
    <recommendedName>
        <fullName evidence="1">NACHT-NTPase and P-loop NTPases N-terminal domain-containing protein</fullName>
    </recommendedName>
</protein>
<evidence type="ECO:0000313" key="3">
    <source>
        <dbReference type="Proteomes" id="UP001345013"/>
    </source>
</evidence>
<sequence>MTGMEVIGGISAVIAIIAIIDGSIKVWEDNLRTCQDHFEPVQTSLSADVARGLVKTIESCRSKAEKLETIYTETVPGEDDQRYERYRKVVQRLGKGSKVEELMKALTEDAQNLVNYL</sequence>